<name>A7NGF1_ROSCS</name>
<dbReference type="KEGG" id="rca:Rcas_0406"/>
<protein>
    <submittedName>
        <fullName evidence="2">Uncharacterized protein</fullName>
    </submittedName>
</protein>
<evidence type="ECO:0000313" key="2">
    <source>
        <dbReference type="EMBL" id="ABU56538.1"/>
    </source>
</evidence>
<dbReference type="HOGENOM" id="CLU_1685266_0_0_0"/>
<dbReference type="Proteomes" id="UP000000263">
    <property type="component" value="Chromosome"/>
</dbReference>
<sequence>MLAVLSRVLSAGRLARSRFRQARFFCRSSALQRVFLVRFGLGFASATALPHFRKLVSLGCCQRASLLYNVVKAVVVLSLVKVSGATRKRPTPFAADTFAALSAGSGYAAEGTRREPVELSLGEGVLPVPPLPLKPTVRQPLRNPGSRENSGLGVSN</sequence>
<feature type="region of interest" description="Disordered" evidence="1">
    <location>
        <begin position="129"/>
        <end position="156"/>
    </location>
</feature>
<organism evidence="2 3">
    <name type="scientific">Roseiflexus castenholzii (strain DSM 13941 / HLO8)</name>
    <dbReference type="NCBI Taxonomy" id="383372"/>
    <lineage>
        <taxon>Bacteria</taxon>
        <taxon>Bacillati</taxon>
        <taxon>Chloroflexota</taxon>
        <taxon>Chloroflexia</taxon>
        <taxon>Chloroflexales</taxon>
        <taxon>Roseiflexineae</taxon>
        <taxon>Roseiflexaceae</taxon>
        <taxon>Roseiflexus</taxon>
    </lineage>
</organism>
<proteinExistence type="predicted"/>
<dbReference type="STRING" id="383372.Rcas_0406"/>
<feature type="compositionally biased region" description="Polar residues" evidence="1">
    <location>
        <begin position="146"/>
        <end position="156"/>
    </location>
</feature>
<reference evidence="2 3" key="1">
    <citation type="submission" date="2007-08" db="EMBL/GenBank/DDBJ databases">
        <title>Complete sequence of Roseiflexus castenholzii DSM 13941.</title>
        <authorList>
            <consortium name="US DOE Joint Genome Institute"/>
            <person name="Copeland A."/>
            <person name="Lucas S."/>
            <person name="Lapidus A."/>
            <person name="Barry K."/>
            <person name="Glavina del Rio T."/>
            <person name="Dalin E."/>
            <person name="Tice H."/>
            <person name="Pitluck S."/>
            <person name="Thompson L.S."/>
            <person name="Brettin T."/>
            <person name="Bruce D."/>
            <person name="Detter J.C."/>
            <person name="Han C."/>
            <person name="Tapia R."/>
            <person name="Schmutz J."/>
            <person name="Larimer F."/>
            <person name="Land M."/>
            <person name="Hauser L."/>
            <person name="Kyrpides N."/>
            <person name="Mikhailova N."/>
            <person name="Bryant D.A."/>
            <person name="Hanada S."/>
            <person name="Tsukatani Y."/>
            <person name="Richardson P."/>
        </authorList>
    </citation>
    <scope>NUCLEOTIDE SEQUENCE [LARGE SCALE GENOMIC DNA]</scope>
    <source>
        <strain evidence="3">DSM 13941 / HLO8</strain>
    </source>
</reference>
<dbReference type="AlphaFoldDB" id="A7NGF1"/>
<dbReference type="EMBL" id="CP000804">
    <property type="protein sequence ID" value="ABU56538.1"/>
    <property type="molecule type" value="Genomic_DNA"/>
</dbReference>
<accession>A7NGF1</accession>
<evidence type="ECO:0000313" key="3">
    <source>
        <dbReference type="Proteomes" id="UP000000263"/>
    </source>
</evidence>
<keyword evidence="3" id="KW-1185">Reference proteome</keyword>
<gene>
    <name evidence="2" type="ordered locus">Rcas_0406</name>
</gene>
<evidence type="ECO:0000256" key="1">
    <source>
        <dbReference type="SAM" id="MobiDB-lite"/>
    </source>
</evidence>